<dbReference type="InterPro" id="IPR036909">
    <property type="entry name" value="Cyt_c-like_dom_sf"/>
</dbReference>
<dbReference type="InterPro" id="IPR055557">
    <property type="entry name" value="DUF7133"/>
</dbReference>
<dbReference type="Pfam" id="PF23500">
    <property type="entry name" value="DUF7133"/>
    <property type="match status" value="1"/>
</dbReference>
<evidence type="ECO:0000259" key="5">
    <source>
        <dbReference type="PROSITE" id="PS51007"/>
    </source>
</evidence>
<evidence type="ECO:0000256" key="1">
    <source>
        <dbReference type="ARBA" id="ARBA00022617"/>
    </source>
</evidence>
<dbReference type="AlphaFoldDB" id="A0A366HS31"/>
<evidence type="ECO:0000313" key="7">
    <source>
        <dbReference type="Proteomes" id="UP000253426"/>
    </source>
</evidence>
<feature type="domain" description="Cytochrome c" evidence="5">
    <location>
        <begin position="538"/>
        <end position="631"/>
    </location>
</feature>
<dbReference type="SUPFAM" id="SSF50952">
    <property type="entry name" value="Soluble quinoprotein glucose dehydrogenase"/>
    <property type="match status" value="1"/>
</dbReference>
<evidence type="ECO:0000256" key="3">
    <source>
        <dbReference type="ARBA" id="ARBA00023004"/>
    </source>
</evidence>
<evidence type="ECO:0000313" key="6">
    <source>
        <dbReference type="EMBL" id="RBP46482.1"/>
    </source>
</evidence>
<dbReference type="SUPFAM" id="SSF46626">
    <property type="entry name" value="Cytochrome c"/>
    <property type="match status" value="1"/>
</dbReference>
<comment type="caution">
    <text evidence="6">The sequence shown here is derived from an EMBL/GenBank/DDBJ whole genome shotgun (WGS) entry which is preliminary data.</text>
</comment>
<dbReference type="RefSeq" id="WP_113957991.1">
    <property type="nucleotide sequence ID" value="NZ_QNRR01000002.1"/>
</dbReference>
<keyword evidence="7" id="KW-1185">Reference proteome</keyword>
<protein>
    <submittedName>
        <fullName evidence="6">Mono/diheme cytochrome c family protein</fullName>
    </submittedName>
</protein>
<name>A0A366HS31_9BACT</name>
<dbReference type="Gene3D" id="2.120.10.30">
    <property type="entry name" value="TolB, C-terminal domain"/>
    <property type="match status" value="1"/>
</dbReference>
<dbReference type="InterPro" id="IPR011041">
    <property type="entry name" value="Quinoprot_gluc/sorb_DH_b-prop"/>
</dbReference>
<sequence length="645" mass="70508">MSRLSGILFLVFASALYANTYEIEEITLPKAMSPELSGVAFTPSGKLVVVNRPGEIWIRDDARVESWRRFAFGLHEPLGVLALSGDEILVTQRPELTRLRDTDGDGEADCYETVNDDWSVTDNWHEFTFGLHLNRDGEFVLSTGLPDVAGPINQSFPRVPLHLEKVHEEAKPSPGRYEGWVMKVSREGKMTPLASGFRAAAGVGVSPQGDVFATDQQGDYIATSTLVHVQPGRFYGHPASLKWRDDYQGPLTLEALTQMRTPEAVALPHGAMGGSPGEPVWDTTGGKFGPFMGQIFIGDFTKLISRVFLEKVSGEYQGACFPFIRDAVGLAAIQANSGADNLTIPAGKDGLKYFRDVPPRTGTSLRPGNMRMAFAPDGTLYVAQTTRGWGKGDGLQRIIWSKKTPVEIEKMEVTRDGFRLTFTEVMNAEQLGEVRHYRLGRFRYLYLPSGSPRVDEAAASIYDIRVAGDHRSVEIAVRDLQPGYIYELELDDLRSKAGVPVENPQAFYTLTRLLDGRTFAGPMSKPLLAPVARTNAAPDSEAGRRIYGTFCVTCHQPDGKGGALPGTESLPTTLVAADFTRRGEGAPLSKTDAALIQVITNGAPGKPMPPFGSVLKSDQIRDVLSYLRSAFGDNSPPIQQPDRKL</sequence>
<dbReference type="EMBL" id="QNRR01000002">
    <property type="protein sequence ID" value="RBP46482.1"/>
    <property type="molecule type" value="Genomic_DNA"/>
</dbReference>
<keyword evidence="3 4" id="KW-0408">Iron</keyword>
<dbReference type="Gene3D" id="1.10.760.10">
    <property type="entry name" value="Cytochrome c-like domain"/>
    <property type="match status" value="1"/>
</dbReference>
<dbReference type="InterPro" id="IPR011042">
    <property type="entry name" value="6-blade_b-propeller_TolB-like"/>
</dbReference>
<dbReference type="GO" id="GO:0020037">
    <property type="term" value="F:heme binding"/>
    <property type="evidence" value="ECO:0007669"/>
    <property type="project" value="InterPro"/>
</dbReference>
<dbReference type="PANTHER" id="PTHR33546:SF1">
    <property type="entry name" value="LARGE, MULTIFUNCTIONAL SECRETED PROTEIN"/>
    <property type="match status" value="1"/>
</dbReference>
<dbReference type="InterPro" id="IPR009056">
    <property type="entry name" value="Cyt_c-like_dom"/>
</dbReference>
<reference evidence="6 7" key="1">
    <citation type="submission" date="2018-06" db="EMBL/GenBank/DDBJ databases">
        <title>Genomic Encyclopedia of Type Strains, Phase IV (KMG-IV): sequencing the most valuable type-strain genomes for metagenomic binning, comparative biology and taxonomic classification.</title>
        <authorList>
            <person name="Goeker M."/>
        </authorList>
    </citation>
    <scope>NUCLEOTIDE SEQUENCE [LARGE SCALE GENOMIC DNA]</scope>
    <source>
        <strain evidence="6 7">DSM 25532</strain>
    </source>
</reference>
<organism evidence="6 7">
    <name type="scientific">Roseimicrobium gellanilyticum</name>
    <dbReference type="NCBI Taxonomy" id="748857"/>
    <lineage>
        <taxon>Bacteria</taxon>
        <taxon>Pseudomonadati</taxon>
        <taxon>Verrucomicrobiota</taxon>
        <taxon>Verrucomicrobiia</taxon>
        <taxon>Verrucomicrobiales</taxon>
        <taxon>Verrucomicrobiaceae</taxon>
        <taxon>Roseimicrobium</taxon>
    </lineage>
</organism>
<proteinExistence type="predicted"/>
<dbReference type="GO" id="GO:0009055">
    <property type="term" value="F:electron transfer activity"/>
    <property type="evidence" value="ECO:0007669"/>
    <property type="project" value="InterPro"/>
</dbReference>
<gene>
    <name evidence="6" type="ORF">DES53_102873</name>
</gene>
<dbReference type="Proteomes" id="UP000253426">
    <property type="component" value="Unassembled WGS sequence"/>
</dbReference>
<keyword evidence="2 4" id="KW-0479">Metal-binding</keyword>
<dbReference type="OrthoDB" id="178312at2"/>
<keyword evidence="1 4" id="KW-0349">Heme</keyword>
<dbReference type="PROSITE" id="PS51007">
    <property type="entry name" value="CYTC"/>
    <property type="match status" value="1"/>
</dbReference>
<dbReference type="PANTHER" id="PTHR33546">
    <property type="entry name" value="LARGE, MULTIFUNCTIONAL SECRETED PROTEIN-RELATED"/>
    <property type="match status" value="1"/>
</dbReference>
<evidence type="ECO:0000256" key="2">
    <source>
        <dbReference type="ARBA" id="ARBA00022723"/>
    </source>
</evidence>
<dbReference type="Pfam" id="PF13442">
    <property type="entry name" value="Cytochrome_CBB3"/>
    <property type="match status" value="1"/>
</dbReference>
<evidence type="ECO:0000256" key="4">
    <source>
        <dbReference type="PROSITE-ProRule" id="PRU00433"/>
    </source>
</evidence>
<accession>A0A366HS31</accession>
<dbReference type="GO" id="GO:0046872">
    <property type="term" value="F:metal ion binding"/>
    <property type="evidence" value="ECO:0007669"/>
    <property type="project" value="UniProtKB-KW"/>
</dbReference>